<name>A0ABQ9YC23_9EUKA</name>
<accession>A0ABQ9YC23</accession>
<feature type="compositionally biased region" description="Polar residues" evidence="1">
    <location>
        <begin position="898"/>
        <end position="907"/>
    </location>
</feature>
<feature type="region of interest" description="Disordered" evidence="1">
    <location>
        <begin position="922"/>
        <end position="978"/>
    </location>
</feature>
<evidence type="ECO:0000256" key="1">
    <source>
        <dbReference type="SAM" id="MobiDB-lite"/>
    </source>
</evidence>
<feature type="compositionally biased region" description="Basic residues" evidence="1">
    <location>
        <begin position="922"/>
        <end position="931"/>
    </location>
</feature>
<evidence type="ECO:0000313" key="2">
    <source>
        <dbReference type="EMBL" id="KAK2961323.1"/>
    </source>
</evidence>
<keyword evidence="3" id="KW-1185">Reference proteome</keyword>
<feature type="region of interest" description="Disordered" evidence="1">
    <location>
        <begin position="881"/>
        <end position="907"/>
    </location>
</feature>
<reference evidence="2 3" key="1">
    <citation type="journal article" date="2022" name="bioRxiv">
        <title>Genomics of Preaxostyla Flagellates Illuminates Evolutionary Transitions and the Path Towards Mitochondrial Loss.</title>
        <authorList>
            <person name="Novak L.V.F."/>
            <person name="Treitli S.C."/>
            <person name="Pyrih J."/>
            <person name="Halakuc P."/>
            <person name="Pipaliya S.V."/>
            <person name="Vacek V."/>
            <person name="Brzon O."/>
            <person name="Soukal P."/>
            <person name="Eme L."/>
            <person name="Dacks J.B."/>
            <person name="Karnkowska A."/>
            <person name="Elias M."/>
            <person name="Hampl V."/>
        </authorList>
    </citation>
    <scope>NUCLEOTIDE SEQUENCE [LARGE SCALE GENOMIC DNA]</scope>
    <source>
        <strain evidence="2">NAU3</strain>
        <tissue evidence="2">Gut</tissue>
    </source>
</reference>
<sequence>MDYCNIVNGSLAPDFSHFIFTTVSSPKKNSQTMEYFETILVDLRIPYDSTRFTIACGRDYLQAHFLPDFTKTKLHFVLYRETISLQYFHLTQKFLEQPLIPKKQNSIFKAPECKFTIGEPIWMQIDEDRVFLITKNRQSTYSIVCTSFIMNSEPQVQMKTDLPMFSYPKPPFPALPILNNFSYLQGCRNPHLILHLVRVRGESLALVQQHVVCPHSISVFSDHLDTFNPNVHIHRSHTSLSSSNIRHLLKKCTPLHYLKNCSVWDVFILKQKHTHHHSLFIPRRAPPTQMRPRNDLSTSTSENTTPLKNTHSQSMLPQPQRLSTSVSSIHQFVPSDTSSPKNPIPPISESHHQQPTPPSSFPISSNNPAVLSNILRTNLAYVSCWSDVLVLHQPGQSLTIFDCSPQHHPLQPFTFTLKPRSFSKSSPLLNASTLHSHRIHSIQPAPHHPFAFTLNVSKPGSRLLPPNSLSMHSAVIHTSRASSELSLLHSFPIHNLDTSPPQPPPHLLRPNGHTPPRIVTQAPEPTPPKRSGFFSSKRATVEIPVYPSFTEHFVYHLTNHSASGNHGKKQDHQSMIPSFSVNRNMQPPPNTPSVFDFYKFMHTLMVRASEVQYAPIYSRRLFARGFKISYKFDDFRRNDETVRFCMDCASLTLHTERMSLAALLDEIQPLDESSLMFLIHLTVVHRRDEPFLRQLLSHCMSSTPTLLTSSVFEEIFLSTPFSSISSSLTQGWMSGSELRMIRMSKIRYVDKQRSFEQDETSSEKSTDSTSDSESTFFKQSSAAIRMNQNVQSSSLVSASMTSHSFTLDTLSFPASSTQSVWKGVTLTQTQSDDSDDPIGIFIQNTFSEQQSTSSSPPTLVTHSIPLAISLSSSEQRWKNDVSTWSDDADSDSVNVDSRTQPLDATPQKNELFDILRDSQLERRKKRGRNRRMLSTIVANRRVSHRRRDSSSDAEVVDPTDTSFLNPSSTQTASKKQVRRVIGPSKIVVGGHLTRWKAGRLNDDSNDDSDVSSSSELDVLQGCSLKEDSATIYKNRRKDDVDSISFIVLSALAEKDDPPKDAKKTSSLSSFRKRALFSDEIVERQLIQATISFFVAITCQHIPLQQSLFRLSLLLLSRTHTISRSLPLQLIRRGLLFNNSNVNRASSDAMLTFFSEQNISFKTGNPSLRLEKIALQLLIFRILTTFSPTNPQLSGRDVASASSDNQLTLSVWTGFSADLIHTHFRHLYKRFSVHTKCGMQITEKI</sequence>
<dbReference type="Proteomes" id="UP001281761">
    <property type="component" value="Unassembled WGS sequence"/>
</dbReference>
<comment type="caution">
    <text evidence="2">The sequence shown here is derived from an EMBL/GenBank/DDBJ whole genome shotgun (WGS) entry which is preliminary data.</text>
</comment>
<feature type="region of interest" description="Disordered" evidence="1">
    <location>
        <begin position="279"/>
        <end position="364"/>
    </location>
</feature>
<protein>
    <submittedName>
        <fullName evidence="2">Uncharacterized protein</fullName>
    </submittedName>
</protein>
<feature type="compositionally biased region" description="Polar residues" evidence="1">
    <location>
        <begin position="959"/>
        <end position="974"/>
    </location>
</feature>
<feature type="compositionally biased region" description="Basic and acidic residues" evidence="1">
    <location>
        <begin position="752"/>
        <end position="766"/>
    </location>
</feature>
<feature type="region of interest" description="Disordered" evidence="1">
    <location>
        <begin position="752"/>
        <end position="773"/>
    </location>
</feature>
<proteinExistence type="predicted"/>
<dbReference type="EMBL" id="JARBJD010000017">
    <property type="protein sequence ID" value="KAK2961323.1"/>
    <property type="molecule type" value="Genomic_DNA"/>
</dbReference>
<feature type="compositionally biased region" description="Polar residues" evidence="1">
    <location>
        <begin position="295"/>
        <end position="341"/>
    </location>
</feature>
<organism evidence="2 3">
    <name type="scientific">Blattamonas nauphoetae</name>
    <dbReference type="NCBI Taxonomy" id="2049346"/>
    <lineage>
        <taxon>Eukaryota</taxon>
        <taxon>Metamonada</taxon>
        <taxon>Preaxostyla</taxon>
        <taxon>Oxymonadida</taxon>
        <taxon>Blattamonas</taxon>
    </lineage>
</organism>
<gene>
    <name evidence="2" type="ORF">BLNAU_3769</name>
</gene>
<evidence type="ECO:0000313" key="3">
    <source>
        <dbReference type="Proteomes" id="UP001281761"/>
    </source>
</evidence>